<gene>
    <name evidence="3" type="ORF">AMOR_40690</name>
</gene>
<dbReference type="PROSITE" id="PS51257">
    <property type="entry name" value="PROKAR_LIPOPROTEIN"/>
    <property type="match status" value="1"/>
</dbReference>
<accession>A0ABN6MZB2</accession>
<organism evidence="3 4">
    <name type="scientific">Anaeromyxobacter oryzae</name>
    <dbReference type="NCBI Taxonomy" id="2918170"/>
    <lineage>
        <taxon>Bacteria</taxon>
        <taxon>Pseudomonadati</taxon>
        <taxon>Myxococcota</taxon>
        <taxon>Myxococcia</taxon>
        <taxon>Myxococcales</taxon>
        <taxon>Cystobacterineae</taxon>
        <taxon>Anaeromyxobacteraceae</taxon>
        <taxon>Anaeromyxobacter</taxon>
    </lineage>
</organism>
<feature type="region of interest" description="Disordered" evidence="2">
    <location>
        <begin position="218"/>
        <end position="243"/>
    </location>
</feature>
<proteinExistence type="predicted"/>
<reference evidence="4" key="1">
    <citation type="journal article" date="2022" name="Int. J. Syst. Evol. Microbiol.">
        <title>Anaeromyxobacter oryzae sp. nov., Anaeromyxobacter diazotrophicus sp. nov. and Anaeromyxobacter paludicola sp. nov., isolated from paddy soils.</title>
        <authorList>
            <person name="Itoh H."/>
            <person name="Xu Z."/>
            <person name="Mise K."/>
            <person name="Masuda Y."/>
            <person name="Ushijima N."/>
            <person name="Hayakawa C."/>
            <person name="Shiratori Y."/>
            <person name="Senoo K."/>
        </authorList>
    </citation>
    <scope>NUCLEOTIDE SEQUENCE [LARGE SCALE GENOMIC DNA]</scope>
    <source>
        <strain evidence="4">Red232</strain>
    </source>
</reference>
<dbReference type="EMBL" id="AP025591">
    <property type="protein sequence ID" value="BDG05073.1"/>
    <property type="molecule type" value="Genomic_DNA"/>
</dbReference>
<evidence type="ECO:0000313" key="4">
    <source>
        <dbReference type="Proteomes" id="UP001162891"/>
    </source>
</evidence>
<feature type="coiled-coil region" evidence="1">
    <location>
        <begin position="111"/>
        <end position="201"/>
    </location>
</feature>
<evidence type="ECO:0000256" key="2">
    <source>
        <dbReference type="SAM" id="MobiDB-lite"/>
    </source>
</evidence>
<evidence type="ECO:0000256" key="1">
    <source>
        <dbReference type="SAM" id="Coils"/>
    </source>
</evidence>
<keyword evidence="1" id="KW-0175">Coiled coil</keyword>
<name>A0ABN6MZB2_9BACT</name>
<sequence>MRQLDAVRFGVTTVAVALATGCATSGGNHGLATVADADFAQLQAAQMGSVELARQAVLRTKDEQARAQLRLKEAYHEDQLAAADGKSAQAAIEQARTKEQIANEPRDQAKLEQARAQMETASMQQRAAAARADYAKKLIDARLSSAQAAEKKTTLEEAKLEVAKLQALQNANVQTAGKYDMTGFEQRVQSAEADYRSAQQKAKDQEWWAQKAQRVYGDAKSELEAQTAPVGTPQTGTGSGGTR</sequence>
<evidence type="ECO:0000313" key="3">
    <source>
        <dbReference type="EMBL" id="BDG05073.1"/>
    </source>
</evidence>
<evidence type="ECO:0008006" key="5">
    <source>
        <dbReference type="Google" id="ProtNLM"/>
    </source>
</evidence>
<keyword evidence="4" id="KW-1185">Reference proteome</keyword>
<protein>
    <recommendedName>
        <fullName evidence="5">Lipoprotein</fullName>
    </recommendedName>
</protein>
<dbReference type="Proteomes" id="UP001162891">
    <property type="component" value="Chromosome"/>
</dbReference>